<dbReference type="PROSITE" id="PS50113">
    <property type="entry name" value="PAC"/>
    <property type="match status" value="3"/>
</dbReference>
<evidence type="ECO:0000313" key="10">
    <source>
        <dbReference type="Proteomes" id="UP001596161"/>
    </source>
</evidence>
<name>A0ABW0EDR8_9BACT</name>
<dbReference type="CDD" id="cd00082">
    <property type="entry name" value="HisKA"/>
    <property type="match status" value="1"/>
</dbReference>
<dbReference type="EMBL" id="JBHSKT010000011">
    <property type="protein sequence ID" value="MFC5272062.1"/>
    <property type="molecule type" value="Genomic_DNA"/>
</dbReference>
<evidence type="ECO:0000259" key="6">
    <source>
        <dbReference type="PROSITE" id="PS50109"/>
    </source>
</evidence>
<dbReference type="InterPro" id="IPR036890">
    <property type="entry name" value="HATPase_C_sf"/>
</dbReference>
<evidence type="ECO:0000256" key="1">
    <source>
        <dbReference type="ARBA" id="ARBA00000085"/>
    </source>
</evidence>
<dbReference type="Gene3D" id="3.30.450.20">
    <property type="entry name" value="PAS domain"/>
    <property type="match status" value="5"/>
</dbReference>
<feature type="domain" description="PAS" evidence="7">
    <location>
        <begin position="275"/>
        <end position="345"/>
    </location>
</feature>
<dbReference type="SUPFAM" id="SSF55785">
    <property type="entry name" value="PYP-like sensor domain (PAS domain)"/>
    <property type="match status" value="5"/>
</dbReference>
<keyword evidence="4" id="KW-0808">Transferase</keyword>
<keyword evidence="3" id="KW-0597">Phosphoprotein</keyword>
<dbReference type="PANTHER" id="PTHR43304:SF1">
    <property type="entry name" value="PAC DOMAIN-CONTAINING PROTEIN"/>
    <property type="match status" value="1"/>
</dbReference>
<dbReference type="Pfam" id="PF08447">
    <property type="entry name" value="PAS_3"/>
    <property type="match status" value="3"/>
</dbReference>
<dbReference type="PROSITE" id="PS50112">
    <property type="entry name" value="PAS"/>
    <property type="match status" value="3"/>
</dbReference>
<dbReference type="InterPro" id="IPR036097">
    <property type="entry name" value="HisK_dim/P_sf"/>
</dbReference>
<dbReference type="SUPFAM" id="SSF55874">
    <property type="entry name" value="ATPase domain of HSP90 chaperone/DNA topoisomerase II/histidine kinase"/>
    <property type="match status" value="1"/>
</dbReference>
<dbReference type="InterPro" id="IPR052162">
    <property type="entry name" value="Sensor_kinase/Photoreceptor"/>
</dbReference>
<feature type="domain" description="PAC" evidence="8">
    <location>
        <begin position="614"/>
        <end position="666"/>
    </location>
</feature>
<evidence type="ECO:0000256" key="5">
    <source>
        <dbReference type="ARBA" id="ARBA00022777"/>
    </source>
</evidence>
<dbReference type="InterPro" id="IPR005467">
    <property type="entry name" value="His_kinase_dom"/>
</dbReference>
<protein>
    <recommendedName>
        <fullName evidence="2">histidine kinase</fullName>
        <ecNumber evidence="2">2.7.13.3</ecNumber>
    </recommendedName>
</protein>
<keyword evidence="5" id="KW-0418">Kinase</keyword>
<proteinExistence type="predicted"/>
<feature type="domain" description="PAC" evidence="8">
    <location>
        <begin position="222"/>
        <end position="274"/>
    </location>
</feature>
<gene>
    <name evidence="9" type="ORF">ACFPIB_15700</name>
</gene>
<dbReference type="InterPro" id="IPR000700">
    <property type="entry name" value="PAS-assoc_C"/>
</dbReference>
<dbReference type="NCBIfam" id="TIGR00229">
    <property type="entry name" value="sensory_box"/>
    <property type="match status" value="3"/>
</dbReference>
<evidence type="ECO:0000256" key="2">
    <source>
        <dbReference type="ARBA" id="ARBA00012438"/>
    </source>
</evidence>
<dbReference type="PROSITE" id="PS50109">
    <property type="entry name" value="HIS_KIN"/>
    <property type="match status" value="1"/>
</dbReference>
<dbReference type="InterPro" id="IPR000014">
    <property type="entry name" value="PAS"/>
</dbReference>
<keyword evidence="10" id="KW-1185">Reference proteome</keyword>
<comment type="caution">
    <text evidence="9">The sequence shown here is derived from an EMBL/GenBank/DDBJ whole genome shotgun (WGS) entry which is preliminary data.</text>
</comment>
<dbReference type="SMART" id="SM00091">
    <property type="entry name" value="PAS"/>
    <property type="match status" value="5"/>
</dbReference>
<dbReference type="SMART" id="SM00387">
    <property type="entry name" value="HATPase_c"/>
    <property type="match status" value="1"/>
</dbReference>
<evidence type="ECO:0000256" key="4">
    <source>
        <dbReference type="ARBA" id="ARBA00022679"/>
    </source>
</evidence>
<dbReference type="RefSeq" id="WP_378018421.1">
    <property type="nucleotide sequence ID" value="NZ_JBHSKT010000011.1"/>
</dbReference>
<feature type="domain" description="PAC" evidence="8">
    <location>
        <begin position="348"/>
        <end position="401"/>
    </location>
</feature>
<dbReference type="CDD" id="cd00130">
    <property type="entry name" value="PAS"/>
    <property type="match status" value="3"/>
</dbReference>
<dbReference type="Gene3D" id="1.10.287.130">
    <property type="match status" value="1"/>
</dbReference>
<dbReference type="PRINTS" id="PR00344">
    <property type="entry name" value="BCTRLSENSOR"/>
</dbReference>
<dbReference type="Proteomes" id="UP001596161">
    <property type="component" value="Unassembled WGS sequence"/>
</dbReference>
<dbReference type="InterPro" id="IPR003594">
    <property type="entry name" value="HATPase_dom"/>
</dbReference>
<dbReference type="InterPro" id="IPR003661">
    <property type="entry name" value="HisK_dim/P_dom"/>
</dbReference>
<comment type="catalytic activity">
    <reaction evidence="1">
        <text>ATP + protein L-histidine = ADP + protein N-phospho-L-histidine.</text>
        <dbReference type="EC" id="2.7.13.3"/>
    </reaction>
</comment>
<evidence type="ECO:0000313" key="9">
    <source>
        <dbReference type="EMBL" id="MFC5272062.1"/>
    </source>
</evidence>
<dbReference type="Pfam" id="PF02518">
    <property type="entry name" value="HATPase_c"/>
    <property type="match status" value="1"/>
</dbReference>
<dbReference type="InterPro" id="IPR035965">
    <property type="entry name" value="PAS-like_dom_sf"/>
</dbReference>
<organism evidence="9 10">
    <name type="scientific">Adhaeribacter terreus</name>
    <dbReference type="NCBI Taxonomy" id="529703"/>
    <lineage>
        <taxon>Bacteria</taxon>
        <taxon>Pseudomonadati</taxon>
        <taxon>Bacteroidota</taxon>
        <taxon>Cytophagia</taxon>
        <taxon>Cytophagales</taxon>
        <taxon>Hymenobacteraceae</taxon>
        <taxon>Adhaeribacter</taxon>
    </lineage>
</organism>
<dbReference type="InterPro" id="IPR013655">
    <property type="entry name" value="PAS_fold_3"/>
</dbReference>
<evidence type="ECO:0000259" key="8">
    <source>
        <dbReference type="PROSITE" id="PS50113"/>
    </source>
</evidence>
<sequence length="904" mass="104730">MVESSVSKPFDLQFILHAIPGEYLILDTDLTMLTASDDYVAATKTRREDLIGNYVFDIFPDNPEFPGVNGVENLRDSMLQVIRTREPNKIPMLRYDIPGENGTFEQRYWDIVDSPIINNDNQVVGLIHHTTDVTAQVKAREEARRNEEMIRVVTQSVNDVIWDWNLETNAIWWNEGFKAKFGYSAEETEPTIISWTNRIHPDDLERVSEKIHHVIDNGKEFWTDTYRFRMKNGSYVEILDRGAVLRDESGKPYRMIGAMVDITLNKKAEKETRESEERLRSVMESIPQMAWAAMPDGQVYYYNQQWPKYLGVPLEALYANGWSAYMHPEDLDKTTTNWERSLKTGEDVEIEHRYLLAPQNEYKWFLTRAVAIRNTESEIVNWTGTCTYIDDQRKITQKLQEQEEKIQRVLSQAPAHFCLIKGEEQIIDFATPGIKKLFGNRECVGLPISQAWPEIAEQGLTQKMREVYDTGKPQYFWETPVMVDRDNNGKLAEGFYDFTYQPFRDRNGNIEGVLILAIEVTEQVLAKRAAFKLSEELLEEKERFQFLADTIPQLVWTTDPQGYHTYFNQRWIDYTGYDVAASQGTEMWNNLLHPEDRERARKRWQHSLETGEFYEIEYRFKSKDGTYRWFLGQAEPMRNAEGEIYKWFGTCTDIEEQKQWQEEMIKANEDLKKVNADLDSFVYTASHDLKLPIISMGRIFDELTKSATFSDPDSEKLVGMFQKSLTQINTTIQDLADIVKVQKNAAQNLEFVSLAEITDEVKLSIQDMIKESGAKIVTDFTGASEVYFSKVNLKSVIYNLLSNAIKYRSPERTPEVTLQSRVENNCVIITVQDNGLGINLARHKEKLFQMFKRFHNHVPGSGIGLYIVNRIVKNMGGMLELESEVGHGSTFKISLPHKEKTELV</sequence>
<accession>A0ABW0EDR8</accession>
<feature type="domain" description="PAS" evidence="7">
    <location>
        <begin position="146"/>
        <end position="218"/>
    </location>
</feature>
<feature type="domain" description="Histidine kinase" evidence="6">
    <location>
        <begin position="684"/>
        <end position="899"/>
    </location>
</feature>
<dbReference type="PANTHER" id="PTHR43304">
    <property type="entry name" value="PHYTOCHROME-LIKE PROTEIN CPH1"/>
    <property type="match status" value="1"/>
</dbReference>
<dbReference type="InterPro" id="IPR013656">
    <property type="entry name" value="PAS_4"/>
</dbReference>
<dbReference type="SMART" id="SM00086">
    <property type="entry name" value="PAC"/>
    <property type="match status" value="3"/>
</dbReference>
<reference evidence="10" key="1">
    <citation type="journal article" date="2019" name="Int. J. Syst. Evol. Microbiol.">
        <title>The Global Catalogue of Microorganisms (GCM) 10K type strain sequencing project: providing services to taxonomists for standard genome sequencing and annotation.</title>
        <authorList>
            <consortium name="The Broad Institute Genomics Platform"/>
            <consortium name="The Broad Institute Genome Sequencing Center for Infectious Disease"/>
            <person name="Wu L."/>
            <person name="Ma J."/>
        </authorList>
    </citation>
    <scope>NUCLEOTIDE SEQUENCE [LARGE SCALE GENOMIC DNA]</scope>
    <source>
        <strain evidence="10">KACC 12602</strain>
    </source>
</reference>
<dbReference type="SUPFAM" id="SSF47384">
    <property type="entry name" value="Homodimeric domain of signal transducing histidine kinase"/>
    <property type="match status" value="1"/>
</dbReference>
<dbReference type="InterPro" id="IPR004358">
    <property type="entry name" value="Sig_transdc_His_kin-like_C"/>
</dbReference>
<dbReference type="EC" id="2.7.13.3" evidence="2"/>
<dbReference type="Gene3D" id="3.30.565.10">
    <property type="entry name" value="Histidine kinase-like ATPase, C-terminal domain"/>
    <property type="match status" value="1"/>
</dbReference>
<evidence type="ECO:0000259" key="7">
    <source>
        <dbReference type="PROSITE" id="PS50112"/>
    </source>
</evidence>
<feature type="domain" description="PAS" evidence="7">
    <location>
        <begin position="540"/>
        <end position="611"/>
    </location>
</feature>
<dbReference type="Pfam" id="PF08448">
    <property type="entry name" value="PAS_4"/>
    <property type="match status" value="2"/>
</dbReference>
<evidence type="ECO:0000256" key="3">
    <source>
        <dbReference type="ARBA" id="ARBA00022553"/>
    </source>
</evidence>
<dbReference type="InterPro" id="IPR001610">
    <property type="entry name" value="PAC"/>
</dbReference>